<dbReference type="RefSeq" id="XP_014487725.1">
    <property type="nucleotide sequence ID" value="XM_014632239.1"/>
</dbReference>
<keyword evidence="1" id="KW-1185">Reference proteome</keyword>
<name>A0A6P3Y9W5_DINQU</name>
<reference evidence="2" key="1">
    <citation type="submission" date="2025-08" db="UniProtKB">
        <authorList>
            <consortium name="RefSeq"/>
        </authorList>
    </citation>
    <scope>IDENTIFICATION</scope>
</reference>
<dbReference type="AlphaFoldDB" id="A0A6P3Y9W5"/>
<accession>A0A6P3Y9W5</accession>
<sequence length="57" mass="6663">MSKSKHQVDNSIVAVKSMFDADFIRFSINRNEPMSYEDFSKLLTERHEIGPDLNFLI</sequence>
<proteinExistence type="predicted"/>
<evidence type="ECO:0000313" key="1">
    <source>
        <dbReference type="Proteomes" id="UP000515204"/>
    </source>
</evidence>
<dbReference type="Proteomes" id="UP000515204">
    <property type="component" value="Unplaced"/>
</dbReference>
<protein>
    <submittedName>
        <fullName evidence="2">Partitioning defective 6 homolog gamma-like</fullName>
    </submittedName>
</protein>
<dbReference type="OrthoDB" id="5868434at2759"/>
<dbReference type="KEGG" id="dqu:106751363"/>
<evidence type="ECO:0000313" key="2">
    <source>
        <dbReference type="RefSeq" id="XP_014487725.1"/>
    </source>
</evidence>
<gene>
    <name evidence="2" type="primary">LOC106751363</name>
</gene>
<organism evidence="1 2">
    <name type="scientific">Dinoponera quadriceps</name>
    <name type="common">South American ant</name>
    <dbReference type="NCBI Taxonomy" id="609295"/>
    <lineage>
        <taxon>Eukaryota</taxon>
        <taxon>Metazoa</taxon>
        <taxon>Ecdysozoa</taxon>
        <taxon>Arthropoda</taxon>
        <taxon>Hexapoda</taxon>
        <taxon>Insecta</taxon>
        <taxon>Pterygota</taxon>
        <taxon>Neoptera</taxon>
        <taxon>Endopterygota</taxon>
        <taxon>Hymenoptera</taxon>
        <taxon>Apocrita</taxon>
        <taxon>Aculeata</taxon>
        <taxon>Formicoidea</taxon>
        <taxon>Formicidae</taxon>
        <taxon>Ponerinae</taxon>
        <taxon>Ponerini</taxon>
        <taxon>Dinoponera</taxon>
    </lineage>
</organism>
<dbReference type="Gene3D" id="3.10.20.90">
    <property type="entry name" value="Phosphatidylinositol 3-kinase Catalytic Subunit, Chain A, domain 1"/>
    <property type="match status" value="1"/>
</dbReference>
<dbReference type="GeneID" id="106751363"/>
<dbReference type="SUPFAM" id="SSF54277">
    <property type="entry name" value="CAD &amp; PB1 domains"/>
    <property type="match status" value="1"/>
</dbReference>